<dbReference type="EMBL" id="CM039432">
    <property type="protein sequence ID" value="KAI4332954.1"/>
    <property type="molecule type" value="Genomic_DNA"/>
</dbReference>
<organism evidence="1 2">
    <name type="scientific">Bauhinia variegata</name>
    <name type="common">Purple orchid tree</name>
    <name type="synonym">Phanera variegata</name>
    <dbReference type="NCBI Taxonomy" id="167791"/>
    <lineage>
        <taxon>Eukaryota</taxon>
        <taxon>Viridiplantae</taxon>
        <taxon>Streptophyta</taxon>
        <taxon>Embryophyta</taxon>
        <taxon>Tracheophyta</taxon>
        <taxon>Spermatophyta</taxon>
        <taxon>Magnoliopsida</taxon>
        <taxon>eudicotyledons</taxon>
        <taxon>Gunneridae</taxon>
        <taxon>Pentapetalae</taxon>
        <taxon>rosids</taxon>
        <taxon>fabids</taxon>
        <taxon>Fabales</taxon>
        <taxon>Fabaceae</taxon>
        <taxon>Cercidoideae</taxon>
        <taxon>Cercideae</taxon>
        <taxon>Bauhiniinae</taxon>
        <taxon>Bauhinia</taxon>
    </lineage>
</organism>
<keyword evidence="2" id="KW-1185">Reference proteome</keyword>
<evidence type="ECO:0000313" key="2">
    <source>
        <dbReference type="Proteomes" id="UP000828941"/>
    </source>
</evidence>
<protein>
    <submittedName>
        <fullName evidence="1">Uncharacterized protein</fullName>
    </submittedName>
</protein>
<proteinExistence type="predicted"/>
<comment type="caution">
    <text evidence="1">The sequence shown here is derived from an EMBL/GenBank/DDBJ whole genome shotgun (WGS) entry which is preliminary data.</text>
</comment>
<name>A0ACB9N9B5_BAUVA</name>
<gene>
    <name evidence="1" type="ORF">L6164_017819</name>
</gene>
<sequence length="87" mass="9675">MSSQLKFTTITLLLQPMSIVWNSCSDRQEGYTGKAVLTRSRLLSTSIRHCTALSLIAQQIPTITKNSVNGEPQLSKLIAKDDNHNFI</sequence>
<reference evidence="1 2" key="1">
    <citation type="journal article" date="2022" name="DNA Res.">
        <title>Chromosomal-level genome assembly of the orchid tree Bauhinia variegata (Leguminosae; Cercidoideae) supports the allotetraploid origin hypothesis of Bauhinia.</title>
        <authorList>
            <person name="Zhong Y."/>
            <person name="Chen Y."/>
            <person name="Zheng D."/>
            <person name="Pang J."/>
            <person name="Liu Y."/>
            <person name="Luo S."/>
            <person name="Meng S."/>
            <person name="Qian L."/>
            <person name="Wei D."/>
            <person name="Dai S."/>
            <person name="Zhou R."/>
        </authorList>
    </citation>
    <scope>NUCLEOTIDE SEQUENCE [LARGE SCALE GENOMIC DNA]</scope>
    <source>
        <strain evidence="1">BV-YZ2020</strain>
    </source>
</reference>
<evidence type="ECO:0000313" key="1">
    <source>
        <dbReference type="EMBL" id="KAI4332954.1"/>
    </source>
</evidence>
<dbReference type="Proteomes" id="UP000828941">
    <property type="component" value="Chromosome 7"/>
</dbReference>
<accession>A0ACB9N9B5</accession>